<dbReference type="InterPro" id="IPR012338">
    <property type="entry name" value="Beta-lactam/transpept-like"/>
</dbReference>
<dbReference type="EMBL" id="BCTB01000052">
    <property type="protein sequence ID" value="GAT17343.1"/>
    <property type="molecule type" value="Genomic_DNA"/>
</dbReference>
<dbReference type="STRING" id="1797.RMCT_4312"/>
<comment type="caution">
    <text evidence="8">The sequence shown here is derived from an EMBL/GenBank/DDBJ whole genome shotgun (WGS) entry which is preliminary data.</text>
</comment>
<dbReference type="NCBIfam" id="NF033103">
    <property type="entry name" value="bla_class_A"/>
    <property type="match status" value="1"/>
</dbReference>
<gene>
    <name evidence="8" type="ORF">RMCT_4312</name>
</gene>
<dbReference type="InterPro" id="IPR000871">
    <property type="entry name" value="Beta-lactam_class-A"/>
</dbReference>
<dbReference type="InterPro" id="IPR045155">
    <property type="entry name" value="Beta-lactam_cat"/>
</dbReference>
<evidence type="ECO:0000256" key="2">
    <source>
        <dbReference type="ARBA" id="ARBA00012865"/>
    </source>
</evidence>
<dbReference type="EC" id="3.5.2.6" evidence="2 6"/>
<dbReference type="PANTHER" id="PTHR35333:SF3">
    <property type="entry name" value="BETA-LACTAMASE-TYPE TRANSPEPTIDASE FOLD CONTAINING PROTEIN"/>
    <property type="match status" value="1"/>
</dbReference>
<evidence type="ECO:0000256" key="5">
    <source>
        <dbReference type="ARBA" id="ARBA00023251"/>
    </source>
</evidence>
<dbReference type="OMA" id="EWMKGNA"/>
<keyword evidence="4 6" id="KW-0378">Hydrolase</keyword>
<dbReference type="InterPro" id="IPR006311">
    <property type="entry name" value="TAT_signal"/>
</dbReference>
<dbReference type="Proteomes" id="UP000069654">
    <property type="component" value="Unassembled WGS sequence"/>
</dbReference>
<dbReference type="GO" id="GO:0030655">
    <property type="term" value="P:beta-lactam antibiotic catabolic process"/>
    <property type="evidence" value="ECO:0007669"/>
    <property type="project" value="InterPro"/>
</dbReference>
<dbReference type="PRINTS" id="PR00118">
    <property type="entry name" value="BLACTAMASEA"/>
</dbReference>
<evidence type="ECO:0000259" key="7">
    <source>
        <dbReference type="Pfam" id="PF13354"/>
    </source>
</evidence>
<accession>A0A100XIY0</accession>
<evidence type="ECO:0000313" key="8">
    <source>
        <dbReference type="EMBL" id="GAT17343.1"/>
    </source>
</evidence>
<comment type="catalytic activity">
    <reaction evidence="6">
        <text>a beta-lactam + H2O = a substituted beta-amino acid</text>
        <dbReference type="Rhea" id="RHEA:20401"/>
        <dbReference type="ChEBI" id="CHEBI:15377"/>
        <dbReference type="ChEBI" id="CHEBI:35627"/>
        <dbReference type="ChEBI" id="CHEBI:140347"/>
        <dbReference type="EC" id="3.5.2.6"/>
    </reaction>
</comment>
<keyword evidence="5 6" id="KW-0046">Antibiotic resistance</keyword>
<evidence type="ECO:0000256" key="4">
    <source>
        <dbReference type="ARBA" id="ARBA00022801"/>
    </source>
</evidence>
<dbReference type="PROSITE" id="PS51318">
    <property type="entry name" value="TAT"/>
    <property type="match status" value="1"/>
</dbReference>
<evidence type="ECO:0000256" key="3">
    <source>
        <dbReference type="ARBA" id="ARBA00018879"/>
    </source>
</evidence>
<dbReference type="GO" id="GO:0046677">
    <property type="term" value="P:response to antibiotic"/>
    <property type="evidence" value="ECO:0007669"/>
    <property type="project" value="UniProtKB-UniRule"/>
</dbReference>
<comment type="similarity">
    <text evidence="1 6">Belongs to the class-A beta-lactamase family.</text>
</comment>
<dbReference type="PROSITE" id="PS00146">
    <property type="entry name" value="BETA_LACTAMASE_A"/>
    <property type="match status" value="1"/>
</dbReference>
<organism evidence="8 9">
    <name type="scientific">Mycolicibacterium thermoresistibile</name>
    <name type="common">Mycobacterium thermoresistibile</name>
    <dbReference type="NCBI Taxonomy" id="1797"/>
    <lineage>
        <taxon>Bacteria</taxon>
        <taxon>Bacillati</taxon>
        <taxon>Actinomycetota</taxon>
        <taxon>Actinomycetes</taxon>
        <taxon>Mycobacteriales</taxon>
        <taxon>Mycobacteriaceae</taxon>
        <taxon>Mycolicibacterium</taxon>
    </lineage>
</organism>
<reference evidence="9" key="2">
    <citation type="submission" date="2016-02" db="EMBL/GenBank/DDBJ databases">
        <title>Draft genome sequence of five rapidly growing Mycobacterium species.</title>
        <authorList>
            <person name="Katahira K."/>
            <person name="Gotou Y."/>
            <person name="Iida K."/>
            <person name="Ogura Y."/>
            <person name="Hayashi T."/>
        </authorList>
    </citation>
    <scope>NUCLEOTIDE SEQUENCE [LARGE SCALE GENOMIC DNA]</scope>
    <source>
        <strain evidence="9">JCM6362</strain>
    </source>
</reference>
<dbReference type="GO" id="GO:0008800">
    <property type="term" value="F:beta-lactamase activity"/>
    <property type="evidence" value="ECO:0007669"/>
    <property type="project" value="UniProtKB-UniRule"/>
</dbReference>
<dbReference type="PANTHER" id="PTHR35333">
    <property type="entry name" value="BETA-LACTAMASE"/>
    <property type="match status" value="1"/>
</dbReference>
<dbReference type="Pfam" id="PF13354">
    <property type="entry name" value="Beta-lactamase2"/>
    <property type="match status" value="1"/>
</dbReference>
<evidence type="ECO:0000313" key="9">
    <source>
        <dbReference type="Proteomes" id="UP000069654"/>
    </source>
</evidence>
<feature type="domain" description="Beta-lactamase class A catalytic" evidence="7">
    <location>
        <begin position="52"/>
        <end position="267"/>
    </location>
</feature>
<dbReference type="SUPFAM" id="SSF56601">
    <property type="entry name" value="beta-lactamase/transpeptidase-like"/>
    <property type="match status" value="1"/>
</dbReference>
<dbReference type="RefSeq" id="WP_003924356.1">
    <property type="nucleotide sequence ID" value="NZ_BCTB01000052.1"/>
</dbReference>
<evidence type="ECO:0000256" key="1">
    <source>
        <dbReference type="ARBA" id="ARBA00009009"/>
    </source>
</evidence>
<evidence type="ECO:0000256" key="6">
    <source>
        <dbReference type="RuleBase" id="RU361140"/>
    </source>
</evidence>
<dbReference type="Gene3D" id="3.40.710.10">
    <property type="entry name" value="DD-peptidase/beta-lactamase superfamily"/>
    <property type="match status" value="1"/>
</dbReference>
<dbReference type="InterPro" id="IPR023650">
    <property type="entry name" value="Beta-lactam_class-A_AS"/>
</dbReference>
<dbReference type="AlphaFoldDB" id="A0A100XIY0"/>
<name>A0A100XIY0_MYCTH</name>
<dbReference type="OrthoDB" id="9784149at2"/>
<proteinExistence type="inferred from homology"/>
<reference evidence="8 9" key="1">
    <citation type="journal article" date="2016" name="Genome Announc.">
        <title>Draft Genome Sequences of Five Rapidly Growing Mycobacterium Species, M. thermoresistibile, M. fortuitum subsp. acetamidolyticum, M. canariasense, M. brisbanense, and M. novocastrense.</title>
        <authorList>
            <person name="Katahira K."/>
            <person name="Ogura Y."/>
            <person name="Gotoh Y."/>
            <person name="Hayashi T."/>
        </authorList>
    </citation>
    <scope>NUCLEOTIDE SEQUENCE [LARGE SCALE GENOMIC DNA]</scope>
    <source>
        <strain evidence="8 9">JCM6362</strain>
    </source>
</reference>
<protein>
    <recommendedName>
        <fullName evidence="3 6">Beta-lactamase</fullName>
        <ecNumber evidence="2 6">3.5.2.6</ecNumber>
    </recommendedName>
</protein>
<sequence length="301" mass="31832">MTGLSRRTLLIGGLAVAGAGLCGLAAPRIAHAAPAIHQRLTGLENDHDQLIGLYAVDLGSGRTIAHREHESFAMCSTFKTYLAAATLQRVQQGELQLDQRIFVPPAAIVTHSPRSEAAAGGHLTVAELCAAILQVSDNGAANTLLQTLGGPPAVTEFARSIGDERSRLDRWEVALNSAVPGDPRDTSTPRALGEGYRTLLEGDVLAPPYREQLVEWMRTNETSAMRPGLPPGWVSADKTGSGDYGTTNDVGLLYGPQGQRVVLAILTRSASDDPDAQNPRPLIGEITAAVLPELLGWPSAQ</sequence>